<protein>
    <submittedName>
        <fullName evidence="2">Uncharacterized protein</fullName>
    </submittedName>
</protein>
<dbReference type="EMBL" id="JAHLJV010000025">
    <property type="protein sequence ID" value="KAK1593532.1"/>
    <property type="molecule type" value="Genomic_DNA"/>
</dbReference>
<comment type="caution">
    <text evidence="2">The sequence shown here is derived from an EMBL/GenBank/DDBJ whole genome shotgun (WGS) entry which is preliminary data.</text>
</comment>
<evidence type="ECO:0000313" key="3">
    <source>
        <dbReference type="Proteomes" id="UP001230504"/>
    </source>
</evidence>
<dbReference type="RefSeq" id="XP_060414824.1">
    <property type="nucleotide sequence ID" value="XM_060551301.1"/>
</dbReference>
<organism evidence="2 3">
    <name type="scientific">Colletotrichum navitas</name>
    <dbReference type="NCBI Taxonomy" id="681940"/>
    <lineage>
        <taxon>Eukaryota</taxon>
        <taxon>Fungi</taxon>
        <taxon>Dikarya</taxon>
        <taxon>Ascomycota</taxon>
        <taxon>Pezizomycotina</taxon>
        <taxon>Sordariomycetes</taxon>
        <taxon>Hypocreomycetidae</taxon>
        <taxon>Glomerellales</taxon>
        <taxon>Glomerellaceae</taxon>
        <taxon>Colletotrichum</taxon>
        <taxon>Colletotrichum graminicola species complex</taxon>
    </lineage>
</organism>
<gene>
    <name evidence="2" type="ORF">LY79DRAFT_180683</name>
</gene>
<dbReference type="GeneID" id="85435541"/>
<evidence type="ECO:0000256" key="1">
    <source>
        <dbReference type="SAM" id="MobiDB-lite"/>
    </source>
</evidence>
<feature type="region of interest" description="Disordered" evidence="1">
    <location>
        <begin position="146"/>
        <end position="174"/>
    </location>
</feature>
<keyword evidence="3" id="KW-1185">Reference proteome</keyword>
<dbReference type="AlphaFoldDB" id="A0AAD8Q1F7"/>
<evidence type="ECO:0000313" key="2">
    <source>
        <dbReference type="EMBL" id="KAK1593532.1"/>
    </source>
</evidence>
<feature type="compositionally biased region" description="Polar residues" evidence="1">
    <location>
        <begin position="154"/>
        <end position="174"/>
    </location>
</feature>
<reference evidence="2" key="1">
    <citation type="submission" date="2021-06" db="EMBL/GenBank/DDBJ databases">
        <title>Comparative genomics, transcriptomics and evolutionary studies reveal genomic signatures of adaptation to plant cell wall in hemibiotrophic fungi.</title>
        <authorList>
            <consortium name="DOE Joint Genome Institute"/>
            <person name="Baroncelli R."/>
            <person name="Diaz J.F."/>
            <person name="Benocci T."/>
            <person name="Peng M."/>
            <person name="Battaglia E."/>
            <person name="Haridas S."/>
            <person name="Andreopoulos W."/>
            <person name="Labutti K."/>
            <person name="Pangilinan J."/>
            <person name="Floch G.L."/>
            <person name="Makela M.R."/>
            <person name="Henrissat B."/>
            <person name="Grigoriev I.V."/>
            <person name="Crouch J.A."/>
            <person name="De Vries R.P."/>
            <person name="Sukno S.A."/>
            <person name="Thon M.R."/>
        </authorList>
    </citation>
    <scope>NUCLEOTIDE SEQUENCE</scope>
    <source>
        <strain evidence="2">CBS 125086</strain>
    </source>
</reference>
<name>A0AAD8Q1F7_9PEZI</name>
<sequence>MLFSQSPAPSRAYTLIRIRLHSIIAACPCICIMNPSFFTHTAVIHPATLPHPSSCKPMLAVTLITHALDKRYPDALVVEPQPTVTETLFLYEQTSVASSTRSKDTDASFMSLIPCGPLTTTTTTTTTTTLPKNHLEVTSRWRASITRRPHDASSRLSLPTPQSQILSGQTAWSH</sequence>
<dbReference type="Proteomes" id="UP001230504">
    <property type="component" value="Unassembled WGS sequence"/>
</dbReference>
<proteinExistence type="predicted"/>
<accession>A0AAD8Q1F7</accession>